<evidence type="ECO:0000256" key="4">
    <source>
        <dbReference type="ARBA" id="ARBA00023136"/>
    </source>
</evidence>
<feature type="non-terminal residue" evidence="7">
    <location>
        <position position="198"/>
    </location>
</feature>
<accession>A0A538UDY8</accession>
<dbReference type="SUPFAM" id="SSF74653">
    <property type="entry name" value="TolA/TonB C-terminal domain"/>
    <property type="match status" value="1"/>
</dbReference>
<dbReference type="GO" id="GO:0055085">
    <property type="term" value="P:transmembrane transport"/>
    <property type="evidence" value="ECO:0007669"/>
    <property type="project" value="InterPro"/>
</dbReference>
<feature type="domain" description="TonB C-terminal" evidence="6">
    <location>
        <begin position="139"/>
        <end position="198"/>
    </location>
</feature>
<evidence type="ECO:0000256" key="3">
    <source>
        <dbReference type="ARBA" id="ARBA00022989"/>
    </source>
</evidence>
<dbReference type="AlphaFoldDB" id="A0A538UDY8"/>
<comment type="caution">
    <text evidence="7">The sequence shown here is derived from an EMBL/GenBank/DDBJ whole genome shotgun (WGS) entry which is preliminary data.</text>
</comment>
<evidence type="ECO:0000313" key="7">
    <source>
        <dbReference type="EMBL" id="TMQ74111.1"/>
    </source>
</evidence>
<dbReference type="PROSITE" id="PS52015">
    <property type="entry name" value="TONB_CTD"/>
    <property type="match status" value="1"/>
</dbReference>
<keyword evidence="4 5" id="KW-0472">Membrane</keyword>
<dbReference type="Gene3D" id="3.30.1150.10">
    <property type="match status" value="1"/>
</dbReference>
<keyword evidence="2 5" id="KW-0812">Transmembrane</keyword>
<dbReference type="InterPro" id="IPR006260">
    <property type="entry name" value="TonB/TolA_C"/>
</dbReference>
<comment type="subcellular location">
    <subcellularLocation>
        <location evidence="1">Membrane</location>
        <topology evidence="1">Single-pass membrane protein</topology>
    </subcellularLocation>
</comment>
<keyword evidence="3 5" id="KW-1133">Transmembrane helix</keyword>
<feature type="transmembrane region" description="Helical" evidence="5">
    <location>
        <begin position="20"/>
        <end position="42"/>
    </location>
</feature>
<reference evidence="7 8" key="1">
    <citation type="journal article" date="2019" name="Nat. Microbiol.">
        <title>Mediterranean grassland soil C-N compound turnover is dependent on rainfall and depth, and is mediated by genomically divergent microorganisms.</title>
        <authorList>
            <person name="Diamond S."/>
            <person name="Andeer P.F."/>
            <person name="Li Z."/>
            <person name="Crits-Christoph A."/>
            <person name="Burstein D."/>
            <person name="Anantharaman K."/>
            <person name="Lane K.R."/>
            <person name="Thomas B.C."/>
            <person name="Pan C."/>
            <person name="Northen T.R."/>
            <person name="Banfield J.F."/>
        </authorList>
    </citation>
    <scope>NUCLEOTIDE SEQUENCE [LARGE SCALE GENOMIC DNA]</scope>
    <source>
        <strain evidence="7">WS_11</strain>
    </source>
</reference>
<evidence type="ECO:0000256" key="5">
    <source>
        <dbReference type="SAM" id="Phobius"/>
    </source>
</evidence>
<dbReference type="Pfam" id="PF03544">
    <property type="entry name" value="TonB_C"/>
    <property type="match status" value="1"/>
</dbReference>
<evidence type="ECO:0000256" key="1">
    <source>
        <dbReference type="ARBA" id="ARBA00004167"/>
    </source>
</evidence>
<dbReference type="NCBIfam" id="TIGR01352">
    <property type="entry name" value="tonB_Cterm"/>
    <property type="match status" value="1"/>
</dbReference>
<evidence type="ECO:0000313" key="8">
    <source>
        <dbReference type="Proteomes" id="UP000319771"/>
    </source>
</evidence>
<sequence>MTHGVQAYFDERARAARRVSLLALALSAVTLVPLLALSLPLFRRPFTDLLRRSARFGYEGPDQYVRRITLQQFQGTGRSVRNLGAVDTRHERAGGATLARHSADPRARAETRPEAVGVGPTEADMMARAVSRLANVPVVQSEDLIIEHAAKPIYPQMEEERGIEGKVMVQALIDTGGRVVDVQLLATSGVPAFERSAA</sequence>
<gene>
    <name evidence="7" type="ORF">E6K81_01305</name>
</gene>
<evidence type="ECO:0000256" key="2">
    <source>
        <dbReference type="ARBA" id="ARBA00022692"/>
    </source>
</evidence>
<organism evidence="7 8">
    <name type="scientific">Eiseniibacteriota bacterium</name>
    <dbReference type="NCBI Taxonomy" id="2212470"/>
    <lineage>
        <taxon>Bacteria</taxon>
        <taxon>Candidatus Eiseniibacteriota</taxon>
    </lineage>
</organism>
<evidence type="ECO:0000259" key="6">
    <source>
        <dbReference type="PROSITE" id="PS52015"/>
    </source>
</evidence>
<dbReference type="GO" id="GO:0016020">
    <property type="term" value="C:membrane"/>
    <property type="evidence" value="ECO:0007669"/>
    <property type="project" value="UniProtKB-SubCell"/>
</dbReference>
<proteinExistence type="predicted"/>
<dbReference type="Proteomes" id="UP000319771">
    <property type="component" value="Unassembled WGS sequence"/>
</dbReference>
<dbReference type="EMBL" id="VBPB01000014">
    <property type="protein sequence ID" value="TMQ74111.1"/>
    <property type="molecule type" value="Genomic_DNA"/>
</dbReference>
<protein>
    <submittedName>
        <fullName evidence="7">TonB family protein</fullName>
    </submittedName>
</protein>
<dbReference type="InterPro" id="IPR037682">
    <property type="entry name" value="TonB_C"/>
</dbReference>
<name>A0A538UDY8_UNCEI</name>